<reference evidence="1" key="2">
    <citation type="journal article" date="2015" name="Data Brief">
        <title>Shoot transcriptome of the giant reed, Arundo donax.</title>
        <authorList>
            <person name="Barrero R.A."/>
            <person name="Guerrero F.D."/>
            <person name="Moolhuijzen P."/>
            <person name="Goolsby J.A."/>
            <person name="Tidwell J."/>
            <person name="Bellgard S.E."/>
            <person name="Bellgard M.I."/>
        </authorList>
    </citation>
    <scope>NUCLEOTIDE SEQUENCE</scope>
    <source>
        <tissue evidence="1">Shoot tissue taken approximately 20 cm above the soil surface</tissue>
    </source>
</reference>
<accession>A0A0A9CRT4</accession>
<dbReference type="EMBL" id="GBRH01219574">
    <property type="protein sequence ID" value="JAD78321.1"/>
    <property type="molecule type" value="Transcribed_RNA"/>
</dbReference>
<protein>
    <submittedName>
        <fullName evidence="1">Uncharacterized protein</fullName>
    </submittedName>
</protein>
<proteinExistence type="predicted"/>
<evidence type="ECO:0000313" key="1">
    <source>
        <dbReference type="EMBL" id="JAD78321.1"/>
    </source>
</evidence>
<name>A0A0A9CRT4_ARUDO</name>
<sequence>MGASKLTSELLALHSIVYTILPASTTQELALTISIQRSCSTAQITLWNSMHFCEFIVKFTSKCVALLESSATSLAVSLWLHLAVT</sequence>
<organism evidence="1">
    <name type="scientific">Arundo donax</name>
    <name type="common">Giant reed</name>
    <name type="synonym">Donax arundinaceus</name>
    <dbReference type="NCBI Taxonomy" id="35708"/>
    <lineage>
        <taxon>Eukaryota</taxon>
        <taxon>Viridiplantae</taxon>
        <taxon>Streptophyta</taxon>
        <taxon>Embryophyta</taxon>
        <taxon>Tracheophyta</taxon>
        <taxon>Spermatophyta</taxon>
        <taxon>Magnoliopsida</taxon>
        <taxon>Liliopsida</taxon>
        <taxon>Poales</taxon>
        <taxon>Poaceae</taxon>
        <taxon>PACMAD clade</taxon>
        <taxon>Arundinoideae</taxon>
        <taxon>Arundineae</taxon>
        <taxon>Arundo</taxon>
    </lineage>
</organism>
<dbReference type="AlphaFoldDB" id="A0A0A9CRT4"/>
<reference evidence="1" key="1">
    <citation type="submission" date="2014-09" db="EMBL/GenBank/DDBJ databases">
        <authorList>
            <person name="Magalhaes I.L.F."/>
            <person name="Oliveira U."/>
            <person name="Santos F.R."/>
            <person name="Vidigal T.H.D.A."/>
            <person name="Brescovit A.D."/>
            <person name="Santos A.J."/>
        </authorList>
    </citation>
    <scope>NUCLEOTIDE SEQUENCE</scope>
    <source>
        <tissue evidence="1">Shoot tissue taken approximately 20 cm above the soil surface</tissue>
    </source>
</reference>